<evidence type="ECO:0000313" key="11">
    <source>
        <dbReference type="Proteomes" id="UP000254266"/>
    </source>
</evidence>
<evidence type="ECO:0000256" key="1">
    <source>
        <dbReference type="ARBA" id="ARBA00010886"/>
    </source>
</evidence>
<dbReference type="InterPro" id="IPR000719">
    <property type="entry name" value="Prot_kinase_dom"/>
</dbReference>
<dbReference type="CDD" id="cd14014">
    <property type="entry name" value="STKc_PknB_like"/>
    <property type="match status" value="1"/>
</dbReference>
<dbReference type="EMBL" id="QFXC01000011">
    <property type="protein sequence ID" value="RDH82448.1"/>
    <property type="molecule type" value="Genomic_DNA"/>
</dbReference>
<dbReference type="Gene3D" id="1.10.510.10">
    <property type="entry name" value="Transferase(Phosphotransferase) domain 1"/>
    <property type="match status" value="1"/>
</dbReference>
<dbReference type="GO" id="GO:0004674">
    <property type="term" value="F:protein serine/threonine kinase activity"/>
    <property type="evidence" value="ECO:0007669"/>
    <property type="project" value="UniProtKB-EC"/>
</dbReference>
<accession>A0A370DC17</accession>
<dbReference type="SMART" id="SM00220">
    <property type="entry name" value="S_TKc"/>
    <property type="match status" value="1"/>
</dbReference>
<dbReference type="InterPro" id="IPR008271">
    <property type="entry name" value="Ser/Thr_kinase_AS"/>
</dbReference>
<keyword evidence="6 7" id="KW-0067">ATP-binding</keyword>
<proteinExistence type="inferred from homology"/>
<dbReference type="Proteomes" id="UP000254266">
    <property type="component" value="Unassembled WGS sequence"/>
</dbReference>
<dbReference type="Pfam" id="PF00069">
    <property type="entry name" value="Pkinase"/>
    <property type="match status" value="1"/>
</dbReference>
<gene>
    <name evidence="10" type="ORF">DIZ80_09150</name>
</gene>
<keyword evidence="11" id="KW-1185">Reference proteome</keyword>
<keyword evidence="3" id="KW-0808">Transferase</keyword>
<keyword evidence="4 7" id="KW-0547">Nucleotide-binding</keyword>
<dbReference type="PROSITE" id="PS00107">
    <property type="entry name" value="PROTEIN_KINASE_ATP"/>
    <property type="match status" value="1"/>
</dbReference>
<dbReference type="PROSITE" id="PS50011">
    <property type="entry name" value="PROTEIN_KINASE_DOM"/>
    <property type="match status" value="1"/>
</dbReference>
<evidence type="ECO:0000256" key="5">
    <source>
        <dbReference type="ARBA" id="ARBA00022777"/>
    </source>
</evidence>
<evidence type="ECO:0000256" key="3">
    <source>
        <dbReference type="ARBA" id="ARBA00022679"/>
    </source>
</evidence>
<evidence type="ECO:0000256" key="2">
    <source>
        <dbReference type="ARBA" id="ARBA00012513"/>
    </source>
</evidence>
<keyword evidence="5" id="KW-0418">Kinase</keyword>
<dbReference type="InterPro" id="IPR050660">
    <property type="entry name" value="NEK_Ser/Thr_kinase"/>
</dbReference>
<dbReference type="EC" id="2.7.11.1" evidence="2"/>
<dbReference type="PROSITE" id="PS00108">
    <property type="entry name" value="PROTEIN_KINASE_ST"/>
    <property type="match status" value="1"/>
</dbReference>
<comment type="caution">
    <text evidence="10">The sequence shown here is derived from an EMBL/GenBank/DDBJ whole genome shotgun (WGS) entry which is preliminary data.</text>
</comment>
<dbReference type="PANTHER" id="PTHR43671">
    <property type="entry name" value="SERINE/THREONINE-PROTEIN KINASE NEK"/>
    <property type="match status" value="1"/>
</dbReference>
<evidence type="ECO:0000256" key="8">
    <source>
        <dbReference type="SAM" id="Phobius"/>
    </source>
</evidence>
<dbReference type="InterPro" id="IPR011009">
    <property type="entry name" value="Kinase-like_dom_sf"/>
</dbReference>
<keyword evidence="8" id="KW-0472">Membrane</keyword>
<sequence length="783" mass="89271">MELRTNKNSLHDGYMLHWYEIQKVIGRGGFGITYLAHDTNLERDVAIKEFMPEEFAVRESDSTVHPKTGDQEKLYSWGLDRFIAEARTLAKFNHPNIVRVQSVFEENNTAYMVMEYAVGKDLSKVYKNEPKFTEEQLLDTFIPILDGLSLVHNAGFIHRDIKPANIYICRNNAPLLLDFGSARQSMGGKTKALTSLVTIGYAPYEQYNEGSGKQGPWTDIYALGASIYVGITGKKPIDALFRGGSFLEKGLDTYEPVSVLAKGEYSDNFLLAVDKALMFKIEERPKNILLWADMLLGKIVAPPLPDYMLNPPVIDEATELSWSDTELGYSTEISKNANSGTQGLVDAHGKRTAGDLSSVIKNKDVSAVDNGMLETIIKKPENRKIEKTQNSRLPIVLSGFAVLCLVVFMFWLFSDSSDSVEVGENKSAIESRKPVVEQVDKKKIKLNSLLDKAKQSENIKNYVKPNKNNAYYFYQAALKIEGDNEVAIKGLKNIENQLLRLVNLAYEKNQYEATQKYLDHLKLIGSNSIDVKFLQDQLDVINEKDREVALSLVHAEKQLKNEQFIKPESDNAFYTYNKVLKQQPDNQRALEGIKNIQKYYVSMFEKNISKFRLVEAEKNITVMKQIRVSSADIEVMQRALKQSYKKQSAQKSDKPRKKIVKKSVVKKTVSNKIKIKKLDIHQVSKLIGQFKAALQERNTKKIKQMSQFVQGRSQFVEQLHKQYRKINVRVSNLNLIAKEKRAKAVIELTDLIDKNGNKVTPGNWSKFEIILRYNKQNQLRVYW</sequence>
<dbReference type="GO" id="GO:0005524">
    <property type="term" value="F:ATP binding"/>
    <property type="evidence" value="ECO:0007669"/>
    <property type="project" value="UniProtKB-UniRule"/>
</dbReference>
<organism evidence="10 11">
    <name type="scientific">endosymbiont of Galathealinum brachiosum</name>
    <dbReference type="NCBI Taxonomy" id="2200906"/>
    <lineage>
        <taxon>Bacteria</taxon>
        <taxon>Pseudomonadati</taxon>
        <taxon>Pseudomonadota</taxon>
        <taxon>Gammaproteobacteria</taxon>
        <taxon>sulfur-oxidizing symbionts</taxon>
    </lineage>
</organism>
<feature type="transmembrane region" description="Helical" evidence="8">
    <location>
        <begin position="393"/>
        <end position="413"/>
    </location>
</feature>
<keyword evidence="8" id="KW-1133">Transmembrane helix</keyword>
<reference evidence="10 11" key="1">
    <citation type="journal article" date="2018" name="ISME J.">
        <title>Endosymbiont genomes yield clues of tubeworm success.</title>
        <authorList>
            <person name="Li Y."/>
            <person name="Liles M.R."/>
            <person name="Halanych K.M."/>
        </authorList>
    </citation>
    <scope>NUCLEOTIDE SEQUENCE [LARGE SCALE GENOMIC DNA]</scope>
    <source>
        <strain evidence="10">A1464</strain>
    </source>
</reference>
<dbReference type="PANTHER" id="PTHR43671:SF13">
    <property type="entry name" value="SERINE_THREONINE-PROTEIN KINASE NEK2"/>
    <property type="match status" value="1"/>
</dbReference>
<feature type="binding site" evidence="7">
    <location>
        <position position="48"/>
    </location>
    <ligand>
        <name>ATP</name>
        <dbReference type="ChEBI" id="CHEBI:30616"/>
    </ligand>
</feature>
<evidence type="ECO:0000259" key="9">
    <source>
        <dbReference type="PROSITE" id="PS50011"/>
    </source>
</evidence>
<dbReference type="SUPFAM" id="SSF56112">
    <property type="entry name" value="Protein kinase-like (PK-like)"/>
    <property type="match status" value="1"/>
</dbReference>
<name>A0A370DC17_9GAMM</name>
<protein>
    <recommendedName>
        <fullName evidence="2">non-specific serine/threonine protein kinase</fullName>
        <ecNumber evidence="2">2.7.11.1</ecNumber>
    </recommendedName>
</protein>
<evidence type="ECO:0000313" key="10">
    <source>
        <dbReference type="EMBL" id="RDH82448.1"/>
    </source>
</evidence>
<comment type="similarity">
    <text evidence="1">Belongs to the protein kinase superfamily. NEK Ser/Thr protein kinase family. NIMA subfamily.</text>
</comment>
<dbReference type="AlphaFoldDB" id="A0A370DC17"/>
<feature type="domain" description="Protein kinase" evidence="9">
    <location>
        <begin position="19"/>
        <end position="296"/>
    </location>
</feature>
<evidence type="ECO:0000256" key="6">
    <source>
        <dbReference type="ARBA" id="ARBA00022840"/>
    </source>
</evidence>
<dbReference type="InterPro" id="IPR017441">
    <property type="entry name" value="Protein_kinase_ATP_BS"/>
</dbReference>
<keyword evidence="8" id="KW-0812">Transmembrane</keyword>
<evidence type="ECO:0000256" key="7">
    <source>
        <dbReference type="PROSITE-ProRule" id="PRU10141"/>
    </source>
</evidence>
<evidence type="ECO:0000256" key="4">
    <source>
        <dbReference type="ARBA" id="ARBA00022741"/>
    </source>
</evidence>